<dbReference type="InterPro" id="IPR055259">
    <property type="entry name" value="YkvP/CgeB_Glyco_trans-like"/>
</dbReference>
<accession>A0ABS8HP56</accession>
<protein>
    <submittedName>
        <fullName evidence="2">Glycosyltransferase</fullName>
    </submittedName>
</protein>
<sequence length="397" mass="45255">MSGRILLFKGLSQYDVVRGFIEDLATAFRTLDKEVLVIDLASENHNVQLLQDAFSKECDFACGFNLNGYDLGIGQEGIKFLKDVGIPYIGIFTDNPLYHSLKFRLVDNVGMPDNFLITCVDKHHLEVLEYCSKVSFSSFLPHAGSYRDDVDRYRNMESRTKDVVFCGSYSKPNISWTNHPMKPLLDDIADFMLSSESIQVQDALQQALQTKNYVLSPEFFQRILDVVVHVDIYVRNVRRTRMIAELADAGIKLSIYGNGWEQLSCTKPFKVYKAVSFDEVLKIMADTKIVLNLVDSFSYGSHERVFSAMLNGAVALTDVNGYWRDEFVEEKEIVTYSMLQLNKLPLKITELLSDLSRLNAIAHAGQEKAKQSHTWKARAQEIIKLVQMLNGFRLLKR</sequence>
<feature type="domain" description="Spore protein YkvP/CgeB glycosyl transferase-like" evidence="1">
    <location>
        <begin position="239"/>
        <end position="383"/>
    </location>
</feature>
<comment type="caution">
    <text evidence="2">The sequence shown here is derived from an EMBL/GenBank/DDBJ whole genome shotgun (WGS) entry which is preliminary data.</text>
</comment>
<dbReference type="Pfam" id="PF13524">
    <property type="entry name" value="Glyco_trans_1_2"/>
    <property type="match status" value="1"/>
</dbReference>
<keyword evidence="3" id="KW-1185">Reference proteome</keyword>
<evidence type="ECO:0000259" key="1">
    <source>
        <dbReference type="Pfam" id="PF13524"/>
    </source>
</evidence>
<dbReference type="EMBL" id="JAJHJB010000002">
    <property type="protein sequence ID" value="MCC5464033.1"/>
    <property type="molecule type" value="Genomic_DNA"/>
</dbReference>
<evidence type="ECO:0000313" key="2">
    <source>
        <dbReference type="EMBL" id="MCC5464033.1"/>
    </source>
</evidence>
<reference evidence="2" key="1">
    <citation type="submission" date="2021-11" db="EMBL/GenBank/DDBJ databases">
        <title>Description of a new species Pelosinus isolated from the bottom sediments of Lake Baikal.</title>
        <authorList>
            <person name="Zakharyuk A."/>
        </authorList>
    </citation>
    <scope>NUCLEOTIDE SEQUENCE</scope>
    <source>
        <strain evidence="2">Bkl1</strain>
    </source>
</reference>
<dbReference type="RefSeq" id="WP_229533557.1">
    <property type="nucleotide sequence ID" value="NZ_JAJHJB010000002.1"/>
</dbReference>
<dbReference type="Proteomes" id="UP001165492">
    <property type="component" value="Unassembled WGS sequence"/>
</dbReference>
<proteinExistence type="predicted"/>
<evidence type="ECO:0000313" key="3">
    <source>
        <dbReference type="Proteomes" id="UP001165492"/>
    </source>
</evidence>
<organism evidence="2 3">
    <name type="scientific">Pelosinus baikalensis</name>
    <dbReference type="NCBI Taxonomy" id="2892015"/>
    <lineage>
        <taxon>Bacteria</taxon>
        <taxon>Bacillati</taxon>
        <taxon>Bacillota</taxon>
        <taxon>Negativicutes</taxon>
        <taxon>Selenomonadales</taxon>
        <taxon>Sporomusaceae</taxon>
        <taxon>Pelosinus</taxon>
    </lineage>
</organism>
<name>A0ABS8HP56_9FIRM</name>
<gene>
    <name evidence="2" type="ORF">LMF89_01495</name>
</gene>